<accession>A0A9D4TMA7</accession>
<sequence length="563" mass="58330">MPGGNGLLANDVLRWKVIGAGVWAAAVAATALSVVGLVLHPLVLLSPARLLGSFLRPSAWLSAFALVMAQAPAFAAAALALRAAEPRPPQAHRLVQWPRLAPLSMLLSKLSARLDSLADAARSASFLALHALSAALFLSMFSGTHYSSWSLPGGASWTLLYSASLAVLYLLHMVHWSHDVAAFPSVQRHRYFRVKHRLGSAFVQACKLAAAALFSAAAAALLHSRVLAGKPAIGPEPGRTWLGLGPATVPWSLDGMVAALVAGALCAFCWLGCSLVLEVVVTERLRQDNYSDPDVLGAMAACLGGSKGPLMQALTLHDTCLLASDTGRAALRRAQVFGDETGAMWRPVAAACIAELDGLVAAVAAAQSGKPVGSSATGAKADGAGAKAHKWNVLPSALSSKGGLGSSKQQLEALLAARCGYPQAALAARALAGFACASLQEDRFGVLQLTQPGLAEVLMCLLGTLGATQQLMRSTASLAPRQLSLGPWRGDGNAAAWSGCYRGPSVDVAAYALRDTLTVVLYRICTAFGSELVEVLANSKAPPAYGTPSEAAALLQRFLQGQA</sequence>
<evidence type="ECO:0000313" key="14">
    <source>
        <dbReference type="EMBL" id="KAI3429377.1"/>
    </source>
</evidence>
<gene>
    <name evidence="14" type="ORF">D9Q98_005472</name>
</gene>
<evidence type="ECO:0000256" key="4">
    <source>
        <dbReference type="ARBA" id="ARBA00022448"/>
    </source>
</evidence>
<dbReference type="Proteomes" id="UP001055712">
    <property type="component" value="Unassembled WGS sequence"/>
</dbReference>
<dbReference type="Pfam" id="PF09531">
    <property type="entry name" value="Ndc1_Nup"/>
    <property type="match status" value="1"/>
</dbReference>
<feature type="transmembrane region" description="Helical" evidence="13">
    <location>
        <begin position="126"/>
        <end position="146"/>
    </location>
</feature>
<feature type="transmembrane region" description="Helical" evidence="13">
    <location>
        <begin position="198"/>
        <end position="222"/>
    </location>
</feature>
<keyword evidence="4" id="KW-0813">Transport</keyword>
<feature type="transmembrane region" description="Helical" evidence="13">
    <location>
        <begin position="256"/>
        <end position="281"/>
    </location>
</feature>
<organism evidence="14 15">
    <name type="scientific">Chlorella vulgaris</name>
    <name type="common">Green alga</name>
    <dbReference type="NCBI Taxonomy" id="3077"/>
    <lineage>
        <taxon>Eukaryota</taxon>
        <taxon>Viridiplantae</taxon>
        <taxon>Chlorophyta</taxon>
        <taxon>core chlorophytes</taxon>
        <taxon>Trebouxiophyceae</taxon>
        <taxon>Chlorellales</taxon>
        <taxon>Chlorellaceae</taxon>
        <taxon>Chlorella clade</taxon>
        <taxon>Chlorella</taxon>
    </lineage>
</organism>
<reference evidence="14" key="2">
    <citation type="submission" date="2020-11" db="EMBL/GenBank/DDBJ databases">
        <authorList>
            <person name="Cecchin M."/>
            <person name="Marcolungo L."/>
            <person name="Rossato M."/>
            <person name="Girolomoni L."/>
            <person name="Cosentino E."/>
            <person name="Cuine S."/>
            <person name="Li-Beisson Y."/>
            <person name="Delledonne M."/>
            <person name="Ballottari M."/>
        </authorList>
    </citation>
    <scope>NUCLEOTIDE SEQUENCE</scope>
    <source>
        <strain evidence="14">211/11P</strain>
        <tissue evidence="14">Whole cell</tissue>
    </source>
</reference>
<feature type="transmembrane region" description="Helical" evidence="13">
    <location>
        <begin position="59"/>
        <end position="81"/>
    </location>
</feature>
<dbReference type="PANTHER" id="PTHR13269:SF6">
    <property type="entry name" value="NUCLEOPORIN NDC1"/>
    <property type="match status" value="1"/>
</dbReference>
<keyword evidence="9" id="KW-0811">Translocation</keyword>
<evidence type="ECO:0000256" key="2">
    <source>
        <dbReference type="ARBA" id="ARBA00004567"/>
    </source>
</evidence>
<comment type="subcellular location">
    <subcellularLocation>
        <location evidence="1">Nucleus membrane</location>
        <topology evidence="1">Multi-pass membrane protein</topology>
    </subcellularLocation>
    <subcellularLocation>
        <location evidence="2">Nucleus</location>
        <location evidence="2">Nuclear pore complex</location>
    </subcellularLocation>
</comment>
<keyword evidence="11 13" id="KW-0472">Membrane</keyword>
<protein>
    <submittedName>
        <fullName evidence="14">Uncharacterized protein</fullName>
    </submittedName>
</protein>
<evidence type="ECO:0000256" key="6">
    <source>
        <dbReference type="ARBA" id="ARBA00022816"/>
    </source>
</evidence>
<dbReference type="GO" id="GO:0070762">
    <property type="term" value="C:nuclear pore transmembrane ring"/>
    <property type="evidence" value="ECO:0007669"/>
    <property type="project" value="TreeGrafter"/>
</dbReference>
<keyword evidence="5 13" id="KW-0812">Transmembrane</keyword>
<comment type="similarity">
    <text evidence="3">Belongs to the NDC1 family.</text>
</comment>
<evidence type="ECO:0000256" key="12">
    <source>
        <dbReference type="ARBA" id="ARBA00023242"/>
    </source>
</evidence>
<comment type="caution">
    <text evidence="14">The sequence shown here is derived from an EMBL/GenBank/DDBJ whole genome shotgun (WGS) entry which is preliminary data.</text>
</comment>
<keyword evidence="10" id="KW-0906">Nuclear pore complex</keyword>
<evidence type="ECO:0000256" key="5">
    <source>
        <dbReference type="ARBA" id="ARBA00022692"/>
    </source>
</evidence>
<dbReference type="GO" id="GO:0006999">
    <property type="term" value="P:nuclear pore organization"/>
    <property type="evidence" value="ECO:0007669"/>
    <property type="project" value="TreeGrafter"/>
</dbReference>
<proteinExistence type="inferred from homology"/>
<keyword evidence="12" id="KW-0539">Nucleus</keyword>
<reference evidence="14" key="1">
    <citation type="journal article" date="2019" name="Plant J.">
        <title>Chlorella vulgaris genome assembly and annotation reveals the molecular basis for metabolic acclimation to high light conditions.</title>
        <authorList>
            <person name="Cecchin M."/>
            <person name="Marcolungo L."/>
            <person name="Rossato M."/>
            <person name="Girolomoni L."/>
            <person name="Cosentino E."/>
            <person name="Cuine S."/>
            <person name="Li-Beisson Y."/>
            <person name="Delledonne M."/>
            <person name="Ballottari M."/>
        </authorList>
    </citation>
    <scope>NUCLEOTIDE SEQUENCE</scope>
    <source>
        <strain evidence="14">211/11P</strain>
    </source>
</reference>
<evidence type="ECO:0000256" key="1">
    <source>
        <dbReference type="ARBA" id="ARBA00004232"/>
    </source>
</evidence>
<keyword evidence="7" id="KW-0653">Protein transport</keyword>
<keyword evidence="8 13" id="KW-1133">Transmembrane helix</keyword>
<evidence type="ECO:0000256" key="7">
    <source>
        <dbReference type="ARBA" id="ARBA00022927"/>
    </source>
</evidence>
<evidence type="ECO:0000256" key="13">
    <source>
        <dbReference type="SAM" id="Phobius"/>
    </source>
</evidence>
<evidence type="ECO:0000256" key="11">
    <source>
        <dbReference type="ARBA" id="ARBA00023136"/>
    </source>
</evidence>
<dbReference type="GO" id="GO:0031965">
    <property type="term" value="C:nuclear membrane"/>
    <property type="evidence" value="ECO:0007669"/>
    <property type="project" value="UniProtKB-SubCell"/>
</dbReference>
<dbReference type="OrthoDB" id="549574at2759"/>
<evidence type="ECO:0000313" key="15">
    <source>
        <dbReference type="Proteomes" id="UP001055712"/>
    </source>
</evidence>
<dbReference type="EMBL" id="SIDB01000008">
    <property type="protein sequence ID" value="KAI3429377.1"/>
    <property type="molecule type" value="Genomic_DNA"/>
</dbReference>
<name>A0A9D4TMA7_CHLVU</name>
<evidence type="ECO:0000256" key="3">
    <source>
        <dbReference type="ARBA" id="ARBA00005760"/>
    </source>
</evidence>
<dbReference type="GO" id="GO:0030674">
    <property type="term" value="F:protein-macromolecule adaptor activity"/>
    <property type="evidence" value="ECO:0007669"/>
    <property type="project" value="TreeGrafter"/>
</dbReference>
<dbReference type="GO" id="GO:0051028">
    <property type="term" value="P:mRNA transport"/>
    <property type="evidence" value="ECO:0007669"/>
    <property type="project" value="UniProtKB-KW"/>
</dbReference>
<evidence type="ECO:0000256" key="10">
    <source>
        <dbReference type="ARBA" id="ARBA00023132"/>
    </source>
</evidence>
<feature type="transmembrane region" description="Helical" evidence="13">
    <location>
        <begin position="17"/>
        <end position="39"/>
    </location>
</feature>
<keyword evidence="15" id="KW-1185">Reference proteome</keyword>
<dbReference type="AlphaFoldDB" id="A0A9D4TMA7"/>
<feature type="transmembrane region" description="Helical" evidence="13">
    <location>
        <begin position="158"/>
        <end position="177"/>
    </location>
</feature>
<evidence type="ECO:0000256" key="8">
    <source>
        <dbReference type="ARBA" id="ARBA00022989"/>
    </source>
</evidence>
<keyword evidence="6" id="KW-0509">mRNA transport</keyword>
<evidence type="ECO:0000256" key="9">
    <source>
        <dbReference type="ARBA" id="ARBA00023010"/>
    </source>
</evidence>
<dbReference type="InterPro" id="IPR019049">
    <property type="entry name" value="Nucleoporin_prot_Ndc1/Nup"/>
</dbReference>
<dbReference type="GO" id="GO:0015031">
    <property type="term" value="P:protein transport"/>
    <property type="evidence" value="ECO:0007669"/>
    <property type="project" value="UniProtKB-KW"/>
</dbReference>
<dbReference type="PANTHER" id="PTHR13269">
    <property type="entry name" value="NUCLEOPORIN NDC1"/>
    <property type="match status" value="1"/>
</dbReference>